<dbReference type="InterPro" id="IPR002881">
    <property type="entry name" value="DUF58"/>
</dbReference>
<reference evidence="4" key="1">
    <citation type="submission" date="2016-10" db="EMBL/GenBank/DDBJ databases">
        <authorList>
            <person name="Varghese N."/>
            <person name="Submissions S."/>
        </authorList>
    </citation>
    <scope>NUCLEOTIDE SEQUENCE [LARGE SCALE GENOMIC DNA]</scope>
    <source>
        <strain evidence="4">DC30,IBRC 10041,KCTC 4046</strain>
    </source>
</reference>
<protein>
    <submittedName>
        <fullName evidence="3">Uncharacterized conserved protein, DUF58 family, contains vWF domain</fullName>
    </submittedName>
</protein>
<dbReference type="PANTHER" id="PTHR34351:SF1">
    <property type="entry name" value="SLR1927 PROTEIN"/>
    <property type="match status" value="1"/>
</dbReference>
<keyword evidence="1" id="KW-0812">Transmembrane</keyword>
<gene>
    <name evidence="3" type="ORF">SAMN05216564_10974</name>
</gene>
<dbReference type="AlphaFoldDB" id="A0A1H3MF06"/>
<feature type="domain" description="DUF58" evidence="2">
    <location>
        <begin position="204"/>
        <end position="288"/>
    </location>
</feature>
<keyword evidence="1" id="KW-1133">Transmembrane helix</keyword>
<dbReference type="Proteomes" id="UP000199079">
    <property type="component" value="Unassembled WGS sequence"/>
</dbReference>
<dbReference type="EMBL" id="FNPC01000009">
    <property type="protein sequence ID" value="SDY75287.1"/>
    <property type="molecule type" value="Genomic_DNA"/>
</dbReference>
<evidence type="ECO:0000313" key="4">
    <source>
        <dbReference type="Proteomes" id="UP000199079"/>
    </source>
</evidence>
<evidence type="ECO:0000256" key="1">
    <source>
        <dbReference type="SAM" id="Phobius"/>
    </source>
</evidence>
<organism evidence="3 4">
    <name type="scientific">Halopenitus persicus</name>
    <dbReference type="NCBI Taxonomy" id="1048396"/>
    <lineage>
        <taxon>Archaea</taxon>
        <taxon>Methanobacteriati</taxon>
        <taxon>Methanobacteriota</taxon>
        <taxon>Stenosarchaea group</taxon>
        <taxon>Halobacteria</taxon>
        <taxon>Halobacteriales</taxon>
        <taxon>Haloferacaceae</taxon>
        <taxon>Halopenitus</taxon>
    </lineage>
</organism>
<keyword evidence="1" id="KW-0472">Membrane</keyword>
<dbReference type="RefSeq" id="WP_092734257.1">
    <property type="nucleotide sequence ID" value="NZ_FNPC01000009.1"/>
</dbReference>
<dbReference type="PANTHER" id="PTHR34351">
    <property type="entry name" value="SLR1927 PROTEIN-RELATED"/>
    <property type="match status" value="1"/>
</dbReference>
<dbReference type="OrthoDB" id="31512at2157"/>
<sequence>MASVRRTERYWWVLGLVVFFSLLTLVFTDVLFLVTTAGILGWLLVLEGSFRRHVQTVETAVSVSYQTPQTKIHPDEPLTVSVAAVTTQPLPITVAIDPNYPDVADGQPANEQLSLPPTVLNAATECQLRFPFAGNYDIGPATATVTSPYGFFEMTIPFQAGTTVTVTPRDTDSIHVGQAGEQFTVTYGEYGSGDTGSGIVPAGMRAYTPGDPVSRINWKVTARLAEVYVREFELETTRPLMIFFDGRVATSSAEGVESQLGYLRHVAALLVADAETHGDPVGLYHITADGVDASSRVSADPEQYLRIRDRLNRIESGMTSNGTTESTSYRSRSVATSTVSAERLQSDTSVFSKQLYPFITARSERFQRIEHDPLMQTVQTYLNQHSRDVRVAILTDDSRREELYDTIKFAGQQSPTVLSFLTPSVLFEPSDLTDIETIYSRYAEFERFRQQVEQIEHSTAFEIAPGEKLQAVLASERTQAE</sequence>
<evidence type="ECO:0000313" key="3">
    <source>
        <dbReference type="EMBL" id="SDY75287.1"/>
    </source>
</evidence>
<keyword evidence="4" id="KW-1185">Reference proteome</keyword>
<proteinExistence type="predicted"/>
<accession>A0A1H3MF06</accession>
<name>A0A1H3MF06_9EURY</name>
<dbReference type="Pfam" id="PF01882">
    <property type="entry name" value="DUF58"/>
    <property type="match status" value="1"/>
</dbReference>
<feature type="transmembrane region" description="Helical" evidence="1">
    <location>
        <begin position="12"/>
        <end position="45"/>
    </location>
</feature>
<evidence type="ECO:0000259" key="2">
    <source>
        <dbReference type="Pfam" id="PF01882"/>
    </source>
</evidence>